<dbReference type="EMBL" id="FOGJ01000006">
    <property type="protein sequence ID" value="SER47750.1"/>
    <property type="molecule type" value="Genomic_DNA"/>
</dbReference>
<dbReference type="RefSeq" id="WP_022756702.1">
    <property type="nucleotide sequence ID" value="NZ_FOGJ01000006.1"/>
</dbReference>
<dbReference type="OrthoDB" id="9786074at2"/>
<dbReference type="Gene3D" id="2.40.10.170">
    <property type="match status" value="1"/>
</dbReference>
<sequence>MLSIGDVAVYGNHGLCKVADTLVPSFLPKGSEKMYYQMISAIDSGGVLYVPMDGAEDKMREVISAEMAGDLIDGLDDMSLTDLPVGKKAEAVISDICKKNEAEDMLSLIKTLYHIKAVRAAEGKKFASVDERYLGVAEKLFYSEIAYALDMEFEEAREKITGILAQLPLEADK</sequence>
<dbReference type="eggNOG" id="COG1329">
    <property type="taxonomic scope" value="Bacteria"/>
</dbReference>
<organism evidence="2 3">
    <name type="scientific">Butyrivibrio fibrisolvens</name>
    <dbReference type="NCBI Taxonomy" id="831"/>
    <lineage>
        <taxon>Bacteria</taxon>
        <taxon>Bacillati</taxon>
        <taxon>Bacillota</taxon>
        <taxon>Clostridia</taxon>
        <taxon>Lachnospirales</taxon>
        <taxon>Lachnospiraceae</taxon>
        <taxon>Butyrivibrio</taxon>
    </lineage>
</organism>
<proteinExistence type="predicted"/>
<dbReference type="InterPro" id="IPR003711">
    <property type="entry name" value="CarD-like/TRCF_RID"/>
</dbReference>
<dbReference type="InterPro" id="IPR042215">
    <property type="entry name" value="CarD-like_C"/>
</dbReference>
<dbReference type="Gene3D" id="1.20.58.1290">
    <property type="entry name" value="CarD-like, C-terminal domain"/>
    <property type="match status" value="1"/>
</dbReference>
<gene>
    <name evidence="2" type="ORF">SAMN04487884_10638</name>
</gene>
<accession>A0A1H9PI46</accession>
<evidence type="ECO:0000313" key="2">
    <source>
        <dbReference type="EMBL" id="SER47750.1"/>
    </source>
</evidence>
<evidence type="ECO:0000259" key="1">
    <source>
        <dbReference type="Pfam" id="PF02559"/>
    </source>
</evidence>
<dbReference type="Pfam" id="PF02559">
    <property type="entry name" value="CarD_TRCF_RID"/>
    <property type="match status" value="1"/>
</dbReference>
<feature type="domain" description="CarD-like/TRCF RNAP-interacting" evidence="1">
    <location>
        <begin position="2"/>
        <end position="63"/>
    </location>
</feature>
<name>A0A1H9PI46_BUTFI</name>
<reference evidence="2 3" key="1">
    <citation type="submission" date="2016-10" db="EMBL/GenBank/DDBJ databases">
        <authorList>
            <person name="de Groot N.N."/>
        </authorList>
    </citation>
    <scope>NUCLEOTIDE SEQUENCE [LARGE SCALE GENOMIC DNA]</scope>
    <source>
        <strain evidence="2 3">AR40</strain>
    </source>
</reference>
<evidence type="ECO:0000313" key="3">
    <source>
        <dbReference type="Proteomes" id="UP000182584"/>
    </source>
</evidence>
<dbReference type="AlphaFoldDB" id="A0A1H9PI46"/>
<protein>
    <submittedName>
        <fullName evidence="2">Transcriptional regulator, CarD family</fullName>
    </submittedName>
</protein>
<dbReference type="Proteomes" id="UP000182584">
    <property type="component" value="Unassembled WGS sequence"/>
</dbReference>